<keyword evidence="4 7" id="KW-0812">Transmembrane</keyword>
<feature type="transmembrane region" description="Helical" evidence="7">
    <location>
        <begin position="73"/>
        <end position="97"/>
    </location>
</feature>
<accession>A0A2Z5TQT6</accession>
<dbReference type="InterPro" id="IPR051788">
    <property type="entry name" value="MFS_Transporter"/>
</dbReference>
<dbReference type="GO" id="GO:0022857">
    <property type="term" value="F:transmembrane transporter activity"/>
    <property type="evidence" value="ECO:0007669"/>
    <property type="project" value="InterPro"/>
</dbReference>
<gene>
    <name evidence="9" type="ORF">SR187_8870</name>
</gene>
<keyword evidence="6 7" id="KW-0472">Membrane</keyword>
<comment type="subcellular location">
    <subcellularLocation>
        <location evidence="1">Cell membrane</location>
        <topology evidence="1">Multi-pass membrane protein</topology>
    </subcellularLocation>
</comment>
<dbReference type="OrthoDB" id="1650550at2"/>
<dbReference type="RefSeq" id="WP_120172237.1">
    <property type="nucleotide sequence ID" value="NZ_AP018400.1"/>
</dbReference>
<feature type="transmembrane region" description="Helical" evidence="7">
    <location>
        <begin position="103"/>
        <end position="125"/>
    </location>
</feature>
<evidence type="ECO:0000256" key="3">
    <source>
        <dbReference type="ARBA" id="ARBA00022448"/>
    </source>
</evidence>
<dbReference type="PANTHER" id="PTHR23514:SF3">
    <property type="entry name" value="BYPASS OF STOP CODON PROTEIN 6"/>
    <property type="match status" value="1"/>
</dbReference>
<name>A0A2Z5TQT6_9STRE</name>
<dbReference type="KEGG" id="srq:SR187_8870"/>
<dbReference type="AlphaFoldDB" id="A0A2Z5TQT6"/>
<evidence type="ECO:0000313" key="10">
    <source>
        <dbReference type="Proteomes" id="UP000269331"/>
    </source>
</evidence>
<dbReference type="SUPFAM" id="SSF103473">
    <property type="entry name" value="MFS general substrate transporter"/>
    <property type="match status" value="1"/>
</dbReference>
<feature type="transmembrane region" description="Helical" evidence="7">
    <location>
        <begin position="329"/>
        <end position="355"/>
    </location>
</feature>
<feature type="transmembrane region" description="Helical" evidence="7">
    <location>
        <begin position="361"/>
        <end position="382"/>
    </location>
</feature>
<dbReference type="PROSITE" id="PS50850">
    <property type="entry name" value="MFS"/>
    <property type="match status" value="1"/>
</dbReference>
<feature type="transmembrane region" description="Helical" evidence="7">
    <location>
        <begin position="247"/>
        <end position="267"/>
    </location>
</feature>
<evidence type="ECO:0000256" key="7">
    <source>
        <dbReference type="SAM" id="Phobius"/>
    </source>
</evidence>
<dbReference type="GeneID" id="52230275"/>
<dbReference type="Pfam" id="PF07690">
    <property type="entry name" value="MFS_1"/>
    <property type="match status" value="1"/>
</dbReference>
<dbReference type="Gene3D" id="1.20.1250.20">
    <property type="entry name" value="MFS general substrate transporter like domains"/>
    <property type="match status" value="2"/>
</dbReference>
<feature type="transmembrane region" description="Helical" evidence="7">
    <location>
        <begin position="163"/>
        <end position="180"/>
    </location>
</feature>
<dbReference type="InterPro" id="IPR011701">
    <property type="entry name" value="MFS"/>
</dbReference>
<keyword evidence="5 7" id="KW-1133">Transmembrane helix</keyword>
<proteinExistence type="inferred from homology"/>
<dbReference type="InterPro" id="IPR020846">
    <property type="entry name" value="MFS_dom"/>
</dbReference>
<protein>
    <submittedName>
        <fullName evidence="9">MFS transporter</fullName>
    </submittedName>
</protein>
<feature type="domain" description="Major facilitator superfamily (MFS) profile" evidence="8">
    <location>
        <begin position="1"/>
        <end position="389"/>
    </location>
</feature>
<feature type="transmembrane region" description="Helical" evidence="7">
    <location>
        <begin position="304"/>
        <end position="322"/>
    </location>
</feature>
<dbReference type="Proteomes" id="UP000269331">
    <property type="component" value="Chromosome"/>
</dbReference>
<dbReference type="InterPro" id="IPR036259">
    <property type="entry name" value="MFS_trans_sf"/>
</dbReference>
<feature type="transmembrane region" description="Helical" evidence="7">
    <location>
        <begin position="137"/>
        <end position="157"/>
    </location>
</feature>
<feature type="transmembrane region" description="Helical" evidence="7">
    <location>
        <begin position="205"/>
        <end position="227"/>
    </location>
</feature>
<keyword evidence="3" id="KW-0813">Transport</keyword>
<evidence type="ECO:0000256" key="6">
    <source>
        <dbReference type="ARBA" id="ARBA00023136"/>
    </source>
</evidence>
<evidence type="ECO:0000259" key="8">
    <source>
        <dbReference type="PROSITE" id="PS50850"/>
    </source>
</evidence>
<dbReference type="PANTHER" id="PTHR23514">
    <property type="entry name" value="BYPASS OF STOP CODON PROTEIN 6"/>
    <property type="match status" value="1"/>
</dbReference>
<evidence type="ECO:0000256" key="5">
    <source>
        <dbReference type="ARBA" id="ARBA00022989"/>
    </source>
</evidence>
<evidence type="ECO:0000313" key="9">
    <source>
        <dbReference type="EMBL" id="BBA93377.1"/>
    </source>
</evidence>
<organism evidence="9 10">
    <name type="scientific">Streptococcus ruminantium</name>
    <dbReference type="NCBI Taxonomy" id="1917441"/>
    <lineage>
        <taxon>Bacteria</taxon>
        <taxon>Bacillati</taxon>
        <taxon>Bacillota</taxon>
        <taxon>Bacilli</taxon>
        <taxon>Lactobacillales</taxon>
        <taxon>Streptococcaceae</taxon>
        <taxon>Streptococcus</taxon>
    </lineage>
</organism>
<reference evidence="9 10" key="1">
    <citation type="journal article" date="2018" name="Genome Biol. Evol.">
        <title>Complete Genome Sequence of Streptococcus ruminantium sp. nov. GUT-187T (=DSM 104980T =JCM 31869T), the Type Strain of S. ruminantium, and Comparison with Genome Sequences of Streptococcus suis Strains.</title>
        <authorList>
            <person name="Tohya M."/>
            <person name="Sekizaki T."/>
            <person name="Miyoshi-Akiyama T."/>
        </authorList>
    </citation>
    <scope>NUCLEOTIDE SEQUENCE [LARGE SCALE GENOMIC DNA]</scope>
    <source>
        <strain evidence="9 10">GUT187T</strain>
    </source>
</reference>
<feature type="transmembrane region" description="Helical" evidence="7">
    <location>
        <begin position="46"/>
        <end position="66"/>
    </location>
</feature>
<sequence>MKRILEKMSLLALSTMLVSTFAVSPAIPQMIEHFAKEGISAGQVENLVTITSFAIMVTLLLNGFIVRILSERAIIIIGLLLMATGGSMPVLFSAFPLVFLARILLGLGIGLINARAINIIGTFFTGKERVQMMGLRGSAEVLGSAGLTLLVGWLIQFGWQRAFMVYLFAMVILALFVLFVPQEEFAAHSEIKLEEPGTKIKLDRYMWQLGIILAFLAFFVINVNTFLTIRIPQIVLEKGIGTAQQASLILSLMQVMGIVAGTLFGFLMGRLKGWLLAVSYAIYGLAVIGITVAGSLWLLGLGSMISGFFYSIILTIVFSQVADRVPKSLLNTVMTIVLMGCCTGGATSAILPIYLEKLNPTTTGAFGIYAIGCALISASLFYKQVQLRK</sequence>
<dbReference type="EMBL" id="AP018400">
    <property type="protein sequence ID" value="BBA93377.1"/>
    <property type="molecule type" value="Genomic_DNA"/>
</dbReference>
<comment type="similarity">
    <text evidence="2">Belongs to the major facilitator superfamily.</text>
</comment>
<evidence type="ECO:0000256" key="4">
    <source>
        <dbReference type="ARBA" id="ARBA00022692"/>
    </source>
</evidence>
<evidence type="ECO:0000256" key="2">
    <source>
        <dbReference type="ARBA" id="ARBA00008335"/>
    </source>
</evidence>
<feature type="transmembrane region" description="Helical" evidence="7">
    <location>
        <begin position="274"/>
        <end position="298"/>
    </location>
</feature>
<dbReference type="GO" id="GO:0005886">
    <property type="term" value="C:plasma membrane"/>
    <property type="evidence" value="ECO:0007669"/>
    <property type="project" value="UniProtKB-SubCell"/>
</dbReference>
<evidence type="ECO:0000256" key="1">
    <source>
        <dbReference type="ARBA" id="ARBA00004651"/>
    </source>
</evidence>